<gene>
    <name evidence="7" type="ORF">SAMN05421803_11574</name>
</gene>
<keyword evidence="8" id="KW-1185">Reference proteome</keyword>
<keyword evidence="5" id="KW-1133">Transmembrane helix</keyword>
<evidence type="ECO:0000313" key="7">
    <source>
        <dbReference type="EMBL" id="SHK19960.1"/>
    </source>
</evidence>
<evidence type="ECO:0000259" key="6">
    <source>
        <dbReference type="PROSITE" id="PS50901"/>
    </source>
</evidence>
<feature type="compositionally biased region" description="Pro residues" evidence="4">
    <location>
        <begin position="1"/>
        <end position="11"/>
    </location>
</feature>
<evidence type="ECO:0000313" key="8">
    <source>
        <dbReference type="Proteomes" id="UP000184452"/>
    </source>
</evidence>
<sequence length="758" mass="82296">MTRPGPHPAPWELPKEEDAPTETDGRVVPFPDRTGTRPAIGADPAQTPTAPAGADVEVIDPTDVEVLDTDDTTQPRPVDVLPKGSGGDWLEDRRTLLDTAPALVPYYLRSREEFTDAARFLVEYYARMGAYRATRSPVYLLKLVSRSPRGMGRALSHWGRWALDIEANELRKHAAGGNRTSEYMMLSRQHTARIRARLLSSLVVALGVTVIGAVALGTAPAWASVSAIVAALAGFGAAGSKPDAKPIIDRWTSPHLQRELTSTEVVAALEAIGVKGKVDFVNPIQTDGPGWRAEVDLPPGYLTDKVLEERAKLAGAMRRPLTTVWPESDTEAHPGRLVLWVAKKDPAKSKRRLWPLMKHGQTDLFADIPFGFDPRGRVIPLNLMYTNLLMGGVPGSGKTSGVMVVALAGALDPTCEMWVYEMKGSGDLDPVQPVCHRYVSGDDDEHCGSALDALRKLEKELKRRKKIIAGLPAEQVPKGRKVYPHLAKDRKLGLHPLLAIFDEAHTLFEHEEYGKEAADIAGRLIRKARAYGIILVVTTQRPDAKSLPKTVSDNVSTRFCLAVTGHIANDLVLGTSMYRNGVRATMFDPKKEAGTGWLAKSSHDTQIVRAAFIEQAEAIEIAKRALALRTAAGTLTGEAAGETIAAEDTTTLLDHLAAVWPAGEDTMHSVRLVQALASYRPDTYGPWAASDLPVEEMSREEQRAHETRMATTLSNALAPFGVNTGQITKRGDGGSRKGVKRTDLEAALARSGTAMEDD</sequence>
<feature type="region of interest" description="Disordered" evidence="4">
    <location>
        <begin position="723"/>
        <end position="758"/>
    </location>
</feature>
<proteinExistence type="predicted"/>
<keyword evidence="5" id="KW-0812">Transmembrane</keyword>
<feature type="binding site" evidence="3">
    <location>
        <begin position="392"/>
        <end position="399"/>
    </location>
    <ligand>
        <name>ATP</name>
        <dbReference type="ChEBI" id="CHEBI:30616"/>
    </ligand>
</feature>
<dbReference type="InterPro" id="IPR002543">
    <property type="entry name" value="FtsK_dom"/>
</dbReference>
<name>A0A1M6QIL2_9ACTN</name>
<organism evidence="7 8">
    <name type="scientific">Nocardiopsis flavescens</name>
    <dbReference type="NCBI Taxonomy" id="758803"/>
    <lineage>
        <taxon>Bacteria</taxon>
        <taxon>Bacillati</taxon>
        <taxon>Actinomycetota</taxon>
        <taxon>Actinomycetes</taxon>
        <taxon>Streptosporangiales</taxon>
        <taxon>Nocardiopsidaceae</taxon>
        <taxon>Nocardiopsis</taxon>
    </lineage>
</organism>
<dbReference type="Pfam" id="PF01580">
    <property type="entry name" value="FtsK_SpoIIIE"/>
    <property type="match status" value="1"/>
</dbReference>
<dbReference type="GO" id="GO:0005524">
    <property type="term" value="F:ATP binding"/>
    <property type="evidence" value="ECO:0007669"/>
    <property type="project" value="UniProtKB-UniRule"/>
</dbReference>
<dbReference type="Gene3D" id="3.40.50.300">
    <property type="entry name" value="P-loop containing nucleotide triphosphate hydrolases"/>
    <property type="match status" value="1"/>
</dbReference>
<protein>
    <submittedName>
        <fullName evidence="7">DNA segregation ATPase FtsK/SpoIIIE, S-DNA-T family</fullName>
    </submittedName>
</protein>
<dbReference type="SUPFAM" id="SSF52540">
    <property type="entry name" value="P-loop containing nucleoside triphosphate hydrolases"/>
    <property type="match status" value="1"/>
</dbReference>
<dbReference type="EMBL" id="FQZK01000015">
    <property type="protein sequence ID" value="SHK19960.1"/>
    <property type="molecule type" value="Genomic_DNA"/>
</dbReference>
<dbReference type="STRING" id="758803.SAMN05421803_11574"/>
<reference evidence="7 8" key="1">
    <citation type="submission" date="2016-11" db="EMBL/GenBank/DDBJ databases">
        <authorList>
            <person name="Jaros S."/>
            <person name="Januszkiewicz K."/>
            <person name="Wedrychowicz H."/>
        </authorList>
    </citation>
    <scope>NUCLEOTIDE SEQUENCE [LARGE SCALE GENOMIC DNA]</scope>
    <source>
        <strain evidence="7 8">CGMCC 4.5723</strain>
    </source>
</reference>
<dbReference type="InterPro" id="IPR027417">
    <property type="entry name" value="P-loop_NTPase"/>
</dbReference>
<keyword evidence="2 3" id="KW-0067">ATP-binding</keyword>
<keyword evidence="1 3" id="KW-0547">Nucleotide-binding</keyword>
<dbReference type="PROSITE" id="PS50901">
    <property type="entry name" value="FTSK"/>
    <property type="match status" value="1"/>
</dbReference>
<dbReference type="InterPro" id="IPR050206">
    <property type="entry name" value="FtsK/SpoIIIE/SftA"/>
</dbReference>
<evidence type="ECO:0000256" key="2">
    <source>
        <dbReference type="ARBA" id="ARBA00022840"/>
    </source>
</evidence>
<feature type="compositionally biased region" description="Basic and acidic residues" evidence="4">
    <location>
        <begin position="729"/>
        <end position="744"/>
    </location>
</feature>
<evidence type="ECO:0000256" key="4">
    <source>
        <dbReference type="SAM" id="MobiDB-lite"/>
    </source>
</evidence>
<evidence type="ECO:0000256" key="5">
    <source>
        <dbReference type="SAM" id="Phobius"/>
    </source>
</evidence>
<feature type="transmembrane region" description="Helical" evidence="5">
    <location>
        <begin position="194"/>
        <end position="215"/>
    </location>
</feature>
<evidence type="ECO:0000256" key="1">
    <source>
        <dbReference type="ARBA" id="ARBA00022741"/>
    </source>
</evidence>
<dbReference type="PANTHER" id="PTHR22683">
    <property type="entry name" value="SPORULATION PROTEIN RELATED"/>
    <property type="match status" value="1"/>
</dbReference>
<dbReference type="AlphaFoldDB" id="A0A1M6QIL2"/>
<evidence type="ECO:0000256" key="3">
    <source>
        <dbReference type="PROSITE-ProRule" id="PRU00289"/>
    </source>
</evidence>
<keyword evidence="5" id="KW-0472">Membrane</keyword>
<dbReference type="Proteomes" id="UP000184452">
    <property type="component" value="Unassembled WGS sequence"/>
</dbReference>
<dbReference type="OrthoDB" id="3315716at2"/>
<accession>A0A1M6QIL2</accession>
<feature type="domain" description="FtsK" evidence="6">
    <location>
        <begin position="376"/>
        <end position="570"/>
    </location>
</feature>
<dbReference type="PANTHER" id="PTHR22683:SF41">
    <property type="entry name" value="DNA TRANSLOCASE FTSK"/>
    <property type="match status" value="1"/>
</dbReference>
<dbReference type="GO" id="GO:0003677">
    <property type="term" value="F:DNA binding"/>
    <property type="evidence" value="ECO:0007669"/>
    <property type="project" value="InterPro"/>
</dbReference>
<feature type="region of interest" description="Disordered" evidence="4">
    <location>
        <begin position="1"/>
        <end position="53"/>
    </location>
</feature>
<dbReference type="RefSeq" id="WP_143173442.1">
    <property type="nucleotide sequence ID" value="NZ_FQZK01000015.1"/>
</dbReference>